<dbReference type="PROSITE" id="PS50011">
    <property type="entry name" value="PROTEIN_KINASE_DOM"/>
    <property type="match status" value="1"/>
</dbReference>
<gene>
    <name evidence="7" type="ordered locus">Mmol_0663</name>
</gene>
<dbReference type="CDD" id="cd14014">
    <property type="entry name" value="STKc_PknB_like"/>
    <property type="match status" value="1"/>
</dbReference>
<evidence type="ECO:0000313" key="8">
    <source>
        <dbReference type="Proteomes" id="UP000002742"/>
    </source>
</evidence>
<keyword evidence="2 5" id="KW-0547">Nucleotide-binding</keyword>
<dbReference type="eggNOG" id="COG0515">
    <property type="taxonomic scope" value="Bacteria"/>
</dbReference>
<keyword evidence="4 5" id="KW-0067">ATP-binding</keyword>
<proteinExistence type="predicted"/>
<evidence type="ECO:0000256" key="2">
    <source>
        <dbReference type="ARBA" id="ARBA00022741"/>
    </source>
</evidence>
<keyword evidence="3 7" id="KW-0418">Kinase</keyword>
<dbReference type="SMART" id="SM00220">
    <property type="entry name" value="S_TKc"/>
    <property type="match status" value="1"/>
</dbReference>
<dbReference type="HOGENOM" id="CLU_614861_0_0_4"/>
<dbReference type="SUPFAM" id="SSF56112">
    <property type="entry name" value="Protein kinase-like (PK-like)"/>
    <property type="match status" value="1"/>
</dbReference>
<evidence type="ECO:0000256" key="4">
    <source>
        <dbReference type="ARBA" id="ARBA00022840"/>
    </source>
</evidence>
<dbReference type="InterPro" id="IPR017441">
    <property type="entry name" value="Protein_kinase_ATP_BS"/>
</dbReference>
<dbReference type="PROSITE" id="PS00107">
    <property type="entry name" value="PROTEIN_KINASE_ATP"/>
    <property type="match status" value="1"/>
</dbReference>
<dbReference type="STRING" id="583345.Mmol_0663"/>
<reference evidence="8" key="1">
    <citation type="submission" date="2009-07" db="EMBL/GenBank/DDBJ databases">
        <title>Complete sequence of Methylotenera mobilis JLW8.</title>
        <authorList>
            <consortium name="US DOE Joint Genome Institute"/>
            <person name="Lucas S."/>
            <person name="Copeland A."/>
            <person name="Lapidus A."/>
            <person name="Glavina del Rio T."/>
            <person name="Tice H."/>
            <person name="Bruce D."/>
            <person name="Goodwin L."/>
            <person name="Pitluck S."/>
            <person name="LaButti K.M."/>
            <person name="Clum A."/>
            <person name="Larimer F."/>
            <person name="Land M."/>
            <person name="Hauser L."/>
            <person name="Kyrpides N."/>
            <person name="Mikhailova N."/>
            <person name="Kayluzhnaya M."/>
            <person name="Chistoserdova L."/>
        </authorList>
    </citation>
    <scope>NUCLEOTIDE SEQUENCE [LARGE SCALE GENOMIC DNA]</scope>
    <source>
        <strain evidence="8">JLW8 / ATCC BAA-1282 / DSM 17540</strain>
    </source>
</reference>
<dbReference type="Gene3D" id="1.10.510.10">
    <property type="entry name" value="Transferase(Phosphotransferase) domain 1"/>
    <property type="match status" value="1"/>
</dbReference>
<dbReference type="GO" id="GO:0004674">
    <property type="term" value="F:protein serine/threonine kinase activity"/>
    <property type="evidence" value="ECO:0007669"/>
    <property type="project" value="UniProtKB-KW"/>
</dbReference>
<keyword evidence="1" id="KW-0808">Transferase</keyword>
<dbReference type="EMBL" id="CP001672">
    <property type="protein sequence ID" value="ACT47573.1"/>
    <property type="molecule type" value="Genomic_DNA"/>
</dbReference>
<dbReference type="GO" id="GO:0005524">
    <property type="term" value="F:ATP binding"/>
    <property type="evidence" value="ECO:0007669"/>
    <property type="project" value="UniProtKB-UniRule"/>
</dbReference>
<evidence type="ECO:0000256" key="3">
    <source>
        <dbReference type="ARBA" id="ARBA00022777"/>
    </source>
</evidence>
<feature type="binding site" evidence="5">
    <location>
        <position position="31"/>
    </location>
    <ligand>
        <name>ATP</name>
        <dbReference type="ChEBI" id="CHEBI:30616"/>
    </ligand>
</feature>
<protein>
    <submittedName>
        <fullName evidence="7">Serine/threonine protein kinase</fullName>
    </submittedName>
</protein>
<name>C6WUH4_METML</name>
<dbReference type="RefSeq" id="WP_015831610.1">
    <property type="nucleotide sequence ID" value="NC_012968.1"/>
</dbReference>
<accession>C6WUH4</accession>
<dbReference type="Pfam" id="PF00069">
    <property type="entry name" value="Pkinase"/>
    <property type="match status" value="1"/>
</dbReference>
<sequence>MVYTIIQELGSGSFGKVNLAIDEHGYQVAIKTLEPSPVLQQAVANGNVSMEDLVKRFSREVKYQSKIANPNVVRIVGHDISAIPPYFVMELADCTLQQELKKDRTLGSKPQQALFDILTGLEAIHEAGIFHRDLKPANVLKFTSADGGVRYSLSDFGLMTASLGETTTLTPSGAGGGTVNYAAPELINNLKRATAASDIYSFGVILFDIFGGGANRVPYTEVQLGGPIGKIASRCTKNLAARRYSSIADLRADLFDALSSEDVKFLSSAEQTVIELLENNDLLIEQQWDQVFVFIEDNQQNLAKCHQVFKAFRNNHLEQLKNEAPDLLGAFGSDFCNYIIEGEGGFNFEYCDVLSDKLMKLYELGDVALKSLVILSLLNLGASHNRWVVERRFMNLAGQELPENVANKIVMDVEILEFEFIRFMSHVERSINANSNSLHPILQKIIVR</sequence>
<dbReference type="KEGG" id="mmb:Mmol_0663"/>
<evidence type="ECO:0000313" key="7">
    <source>
        <dbReference type="EMBL" id="ACT47573.1"/>
    </source>
</evidence>
<dbReference type="OrthoDB" id="9791419at2"/>
<dbReference type="PANTHER" id="PTHR43289">
    <property type="entry name" value="MITOGEN-ACTIVATED PROTEIN KINASE KINASE KINASE 20-RELATED"/>
    <property type="match status" value="1"/>
</dbReference>
<evidence type="ECO:0000256" key="5">
    <source>
        <dbReference type="PROSITE-ProRule" id="PRU10141"/>
    </source>
</evidence>
<dbReference type="Proteomes" id="UP000002742">
    <property type="component" value="Chromosome"/>
</dbReference>
<keyword evidence="7" id="KW-0723">Serine/threonine-protein kinase</keyword>
<dbReference type="InterPro" id="IPR000719">
    <property type="entry name" value="Prot_kinase_dom"/>
</dbReference>
<feature type="domain" description="Protein kinase" evidence="6">
    <location>
        <begin position="3"/>
        <end position="283"/>
    </location>
</feature>
<dbReference type="AlphaFoldDB" id="C6WUH4"/>
<evidence type="ECO:0000256" key="1">
    <source>
        <dbReference type="ARBA" id="ARBA00022679"/>
    </source>
</evidence>
<reference evidence="7 8" key="2">
    <citation type="journal article" date="2011" name="J. Bacteriol.">
        <title>Genomes of three methylotrophs from a single niche uncover genetic and metabolic divergence of Methylophilaceae.</title>
        <authorList>
            <person name="Lapidus A."/>
            <person name="Clum A."/>
            <person name="Labutti K."/>
            <person name="Kaluzhnaya M.G."/>
            <person name="Lim S."/>
            <person name="Beck D.A."/>
            <person name="Glavina Del Rio T."/>
            <person name="Nolan M."/>
            <person name="Mavromatis K."/>
            <person name="Huntemann M."/>
            <person name="Lucas S."/>
            <person name="Lidstrom M.E."/>
            <person name="Ivanova N."/>
            <person name="Chistoserdova L."/>
        </authorList>
    </citation>
    <scope>NUCLEOTIDE SEQUENCE [LARGE SCALE GENOMIC DNA]</scope>
    <source>
        <strain evidence="8">JLW8 / ATCC BAA-1282 / DSM 17540</strain>
    </source>
</reference>
<organism evidence="7 8">
    <name type="scientific">Methylotenera mobilis (strain JLW8 / ATCC BAA-1282 / DSM 17540)</name>
    <dbReference type="NCBI Taxonomy" id="583345"/>
    <lineage>
        <taxon>Bacteria</taxon>
        <taxon>Pseudomonadati</taxon>
        <taxon>Pseudomonadota</taxon>
        <taxon>Betaproteobacteria</taxon>
        <taxon>Nitrosomonadales</taxon>
        <taxon>Methylophilaceae</taxon>
        <taxon>Methylotenera</taxon>
    </lineage>
</organism>
<dbReference type="PANTHER" id="PTHR43289:SF6">
    <property type="entry name" value="SERINE_THREONINE-PROTEIN KINASE NEKL-3"/>
    <property type="match status" value="1"/>
</dbReference>
<keyword evidence="8" id="KW-1185">Reference proteome</keyword>
<dbReference type="InterPro" id="IPR011009">
    <property type="entry name" value="Kinase-like_dom_sf"/>
</dbReference>
<evidence type="ECO:0000259" key="6">
    <source>
        <dbReference type="PROSITE" id="PS50011"/>
    </source>
</evidence>